<dbReference type="EMBL" id="JAQOWY010000985">
    <property type="protein sequence ID" value="KAK1837851.1"/>
    <property type="molecule type" value="Genomic_DNA"/>
</dbReference>
<organism evidence="2 3">
    <name type="scientific">Colletotrichum chrysophilum</name>
    <dbReference type="NCBI Taxonomy" id="1836956"/>
    <lineage>
        <taxon>Eukaryota</taxon>
        <taxon>Fungi</taxon>
        <taxon>Dikarya</taxon>
        <taxon>Ascomycota</taxon>
        <taxon>Pezizomycotina</taxon>
        <taxon>Sordariomycetes</taxon>
        <taxon>Hypocreomycetidae</taxon>
        <taxon>Glomerellales</taxon>
        <taxon>Glomerellaceae</taxon>
        <taxon>Colletotrichum</taxon>
        <taxon>Colletotrichum gloeosporioides species complex</taxon>
    </lineage>
</organism>
<protein>
    <submittedName>
        <fullName evidence="2">Uncharacterized protein</fullName>
    </submittedName>
</protein>
<evidence type="ECO:0000313" key="2">
    <source>
        <dbReference type="EMBL" id="KAK1837851.1"/>
    </source>
</evidence>
<evidence type="ECO:0000256" key="1">
    <source>
        <dbReference type="SAM" id="MobiDB-lite"/>
    </source>
</evidence>
<accession>A0AAD8ZY48</accession>
<feature type="region of interest" description="Disordered" evidence="1">
    <location>
        <begin position="119"/>
        <end position="143"/>
    </location>
</feature>
<comment type="caution">
    <text evidence="2">The sequence shown here is derived from an EMBL/GenBank/DDBJ whole genome shotgun (WGS) entry which is preliminary data.</text>
</comment>
<evidence type="ECO:0000313" key="3">
    <source>
        <dbReference type="Proteomes" id="UP001243330"/>
    </source>
</evidence>
<keyword evidence="3" id="KW-1185">Reference proteome</keyword>
<gene>
    <name evidence="2" type="ORF">CCHR01_19527</name>
</gene>
<dbReference type="Proteomes" id="UP001243330">
    <property type="component" value="Unassembled WGS sequence"/>
</dbReference>
<proteinExistence type="predicted"/>
<sequence>MRKTALVRKRCHRYPTRACTQHDMQLVARDVSGCEALWSLPFRAGASPVRLVVVFAAVQVPRLYSAVWRRAWIALHTSLDPAKRPDWAGGGLSTCPCRRLHTPTKFLAMARSRRGLAGEPLGADPAWEPRDWPASSESSTTCRGWQSKHGIDVGSFTLPAPHDQWNGAIWNEKFGLADGLYLLNMARSSEMPHMQSRCVRTTIASTGHHAASRMDAIPDTKFRNAEREIMGTLQE</sequence>
<name>A0AAD8ZY48_9PEZI</name>
<reference evidence="2" key="1">
    <citation type="submission" date="2023-01" db="EMBL/GenBank/DDBJ databases">
        <title>Colletotrichum chrysophilum M932 genome sequence.</title>
        <authorList>
            <person name="Baroncelli R."/>
        </authorList>
    </citation>
    <scope>NUCLEOTIDE SEQUENCE</scope>
    <source>
        <strain evidence="2">M932</strain>
    </source>
</reference>
<dbReference type="AlphaFoldDB" id="A0AAD8ZY48"/>